<keyword evidence="2" id="KW-1185">Reference proteome</keyword>
<gene>
    <name evidence="1" type="ORF">E4O92_11530</name>
</gene>
<name>A0A4Y9SZ76_9BURK</name>
<organism evidence="1 2">
    <name type="scientific">Massilia horti</name>
    <dbReference type="NCBI Taxonomy" id="2562153"/>
    <lineage>
        <taxon>Bacteria</taxon>
        <taxon>Pseudomonadati</taxon>
        <taxon>Pseudomonadota</taxon>
        <taxon>Betaproteobacteria</taxon>
        <taxon>Burkholderiales</taxon>
        <taxon>Oxalobacteraceae</taxon>
        <taxon>Telluria group</taxon>
        <taxon>Massilia</taxon>
    </lineage>
</organism>
<dbReference type="InterPro" id="IPR019718">
    <property type="entry name" value="DUF2602"/>
</dbReference>
<evidence type="ECO:0000313" key="2">
    <source>
        <dbReference type="Proteomes" id="UP000297258"/>
    </source>
</evidence>
<dbReference type="RefSeq" id="WP_135189915.1">
    <property type="nucleotide sequence ID" value="NZ_SPUM01000072.1"/>
</dbReference>
<evidence type="ECO:0000313" key="1">
    <source>
        <dbReference type="EMBL" id="TFW31961.1"/>
    </source>
</evidence>
<dbReference type="Proteomes" id="UP000297258">
    <property type="component" value="Unassembled WGS sequence"/>
</dbReference>
<accession>A0A4Y9SZ76</accession>
<dbReference type="AlphaFoldDB" id="A0A4Y9SZ76"/>
<proteinExistence type="predicted"/>
<dbReference type="Pfam" id="PF10782">
    <property type="entry name" value="zf-C2HCIx2C"/>
    <property type="match status" value="1"/>
</dbReference>
<reference evidence="1 2" key="1">
    <citation type="submission" date="2019-03" db="EMBL/GenBank/DDBJ databases">
        <title>Draft genome of Massilia hortus sp. nov., a novel bacterial species of the Oxalobacteraceae family.</title>
        <authorList>
            <person name="Peta V."/>
            <person name="Raths R."/>
            <person name="Bucking H."/>
        </authorList>
    </citation>
    <scope>NUCLEOTIDE SEQUENCE [LARGE SCALE GENOMIC DNA]</scope>
    <source>
        <strain evidence="1 2">ONC3</strain>
    </source>
</reference>
<comment type="caution">
    <text evidence="1">The sequence shown here is derived from an EMBL/GenBank/DDBJ whole genome shotgun (WGS) entry which is preliminary data.</text>
</comment>
<sequence length="52" mass="6028">MKQTFKKCAGRRKAHKFCATNCRNRGIKRTLLLNALFKIIGKRRPFLPPADL</sequence>
<protein>
    <submittedName>
        <fullName evidence="1">Uncharacterized protein</fullName>
    </submittedName>
</protein>
<dbReference type="EMBL" id="SPUM01000072">
    <property type="protein sequence ID" value="TFW31961.1"/>
    <property type="molecule type" value="Genomic_DNA"/>
</dbReference>